<feature type="binding site" evidence="9">
    <location>
        <position position="209"/>
    </location>
    <ligand>
        <name>Fe(2+)</name>
        <dbReference type="ChEBI" id="CHEBI:29033"/>
    </ligand>
</feature>
<dbReference type="InterPro" id="IPR033644">
    <property type="entry name" value="Ferrochelatase_C"/>
</dbReference>
<dbReference type="CDD" id="cd00419">
    <property type="entry name" value="Ferrochelatase_C"/>
    <property type="match status" value="1"/>
</dbReference>
<accession>A0A363UP01</accession>
<reference evidence="12 13" key="1">
    <citation type="submission" date="2018-05" db="EMBL/GenBank/DDBJ databases">
        <title>Abyssibacter profundi OUC007T gen. nov., sp. nov, a marine bacterium isolated from seawater of the Mariana Trench.</title>
        <authorList>
            <person name="Zhou S."/>
        </authorList>
    </citation>
    <scope>NUCLEOTIDE SEQUENCE [LARGE SCALE GENOMIC DNA]</scope>
    <source>
        <strain evidence="12 13">OUC007</strain>
    </source>
</reference>
<evidence type="ECO:0000256" key="7">
    <source>
        <dbReference type="ARBA" id="ARBA00023244"/>
    </source>
</evidence>
<keyword evidence="3 9" id="KW-0479">Metal-binding</keyword>
<comment type="similarity">
    <text evidence="1 9 10">Belongs to the ferrochelatase family.</text>
</comment>
<dbReference type="AlphaFoldDB" id="A0A363UP01"/>
<keyword evidence="13" id="KW-1185">Reference proteome</keyword>
<dbReference type="EMBL" id="QEQK01000003">
    <property type="protein sequence ID" value="PWN57119.1"/>
    <property type="molecule type" value="Genomic_DNA"/>
</dbReference>
<dbReference type="Pfam" id="PF00762">
    <property type="entry name" value="Ferrochelatase"/>
    <property type="match status" value="1"/>
</dbReference>
<keyword evidence="7 9" id="KW-0627">Porphyrin biosynthesis</keyword>
<dbReference type="InterPro" id="IPR033659">
    <property type="entry name" value="Ferrochelatase_N"/>
</dbReference>
<dbReference type="PROSITE" id="PS00534">
    <property type="entry name" value="FERROCHELATASE"/>
    <property type="match status" value="1"/>
</dbReference>
<evidence type="ECO:0000313" key="12">
    <source>
        <dbReference type="EMBL" id="PWN57119.1"/>
    </source>
</evidence>
<feature type="compositionally biased region" description="Basic and acidic residues" evidence="11">
    <location>
        <begin position="352"/>
        <end position="363"/>
    </location>
</feature>
<dbReference type="GO" id="GO:0004325">
    <property type="term" value="F:ferrochelatase activity"/>
    <property type="evidence" value="ECO:0007669"/>
    <property type="project" value="UniProtKB-UniRule"/>
</dbReference>
<dbReference type="RefSeq" id="WP_109719199.1">
    <property type="nucleotide sequence ID" value="NZ_QEQK01000003.1"/>
</dbReference>
<comment type="function">
    <text evidence="9 10">Catalyzes the ferrous insertion into protoporphyrin IX.</text>
</comment>
<dbReference type="Proteomes" id="UP000251800">
    <property type="component" value="Unassembled WGS sequence"/>
</dbReference>
<dbReference type="GO" id="GO:0046872">
    <property type="term" value="F:metal ion binding"/>
    <property type="evidence" value="ECO:0007669"/>
    <property type="project" value="UniProtKB-KW"/>
</dbReference>
<dbReference type="GO" id="GO:0005737">
    <property type="term" value="C:cytoplasm"/>
    <property type="evidence" value="ECO:0007669"/>
    <property type="project" value="UniProtKB-SubCell"/>
</dbReference>
<evidence type="ECO:0000256" key="10">
    <source>
        <dbReference type="RuleBase" id="RU000607"/>
    </source>
</evidence>
<dbReference type="HAMAP" id="MF_00323">
    <property type="entry name" value="Ferrochelatase"/>
    <property type="match status" value="1"/>
</dbReference>
<proteinExistence type="inferred from homology"/>
<evidence type="ECO:0000256" key="3">
    <source>
        <dbReference type="ARBA" id="ARBA00022723"/>
    </source>
</evidence>
<evidence type="ECO:0000256" key="6">
    <source>
        <dbReference type="ARBA" id="ARBA00023239"/>
    </source>
</evidence>
<keyword evidence="5 9" id="KW-0350">Heme biosynthesis</keyword>
<dbReference type="UniPathway" id="UPA00252">
    <property type="reaction ID" value="UER00325"/>
</dbReference>
<evidence type="ECO:0000256" key="11">
    <source>
        <dbReference type="SAM" id="MobiDB-lite"/>
    </source>
</evidence>
<evidence type="ECO:0000313" key="13">
    <source>
        <dbReference type="Proteomes" id="UP000251800"/>
    </source>
</evidence>
<dbReference type="InterPro" id="IPR001015">
    <property type="entry name" value="Ferrochelatase"/>
</dbReference>
<dbReference type="OrthoDB" id="9809741at2"/>
<dbReference type="FunFam" id="3.40.50.1400:FF:000002">
    <property type="entry name" value="Ferrochelatase"/>
    <property type="match status" value="1"/>
</dbReference>
<dbReference type="InterPro" id="IPR019772">
    <property type="entry name" value="Ferrochelatase_AS"/>
</dbReference>
<dbReference type="Gene3D" id="3.40.50.1400">
    <property type="match status" value="2"/>
</dbReference>
<evidence type="ECO:0000256" key="5">
    <source>
        <dbReference type="ARBA" id="ARBA00023133"/>
    </source>
</evidence>
<comment type="catalytic activity">
    <reaction evidence="9 10">
        <text>heme b + 2 H(+) = protoporphyrin IX + Fe(2+)</text>
        <dbReference type="Rhea" id="RHEA:22584"/>
        <dbReference type="ChEBI" id="CHEBI:15378"/>
        <dbReference type="ChEBI" id="CHEBI:29033"/>
        <dbReference type="ChEBI" id="CHEBI:57306"/>
        <dbReference type="ChEBI" id="CHEBI:60344"/>
        <dbReference type="EC" id="4.98.1.1"/>
    </reaction>
</comment>
<dbReference type="PANTHER" id="PTHR11108:SF1">
    <property type="entry name" value="FERROCHELATASE, MITOCHONDRIAL"/>
    <property type="match status" value="1"/>
</dbReference>
<feature type="binding site" evidence="9">
    <location>
        <position position="290"/>
    </location>
    <ligand>
        <name>Fe(2+)</name>
        <dbReference type="ChEBI" id="CHEBI:29033"/>
    </ligand>
</feature>
<dbReference type="EC" id="4.98.1.1" evidence="9 10"/>
<keyword evidence="6 9" id="KW-0456">Lyase</keyword>
<dbReference type="PANTHER" id="PTHR11108">
    <property type="entry name" value="FERROCHELATASE"/>
    <property type="match status" value="1"/>
</dbReference>
<comment type="pathway">
    <text evidence="9 10">Porphyrin-containing compound metabolism; protoheme biosynthesis; protoheme from protoporphyrin-IX: step 1/1.</text>
</comment>
<keyword evidence="4 9" id="KW-0408">Iron</keyword>
<gene>
    <name evidence="9" type="primary">hemH</name>
    <name evidence="12" type="ORF">DEH80_04100</name>
</gene>
<keyword evidence="2 9" id="KW-0963">Cytoplasm</keyword>
<comment type="catalytic activity">
    <reaction evidence="8">
        <text>Fe-coproporphyrin III + 2 H(+) = coproporphyrin III + Fe(2+)</text>
        <dbReference type="Rhea" id="RHEA:49572"/>
        <dbReference type="ChEBI" id="CHEBI:15378"/>
        <dbReference type="ChEBI" id="CHEBI:29033"/>
        <dbReference type="ChEBI" id="CHEBI:68438"/>
        <dbReference type="ChEBI" id="CHEBI:131725"/>
        <dbReference type="EC" id="4.99.1.9"/>
    </reaction>
    <physiologicalReaction direction="right-to-left" evidence="8">
        <dbReference type="Rhea" id="RHEA:49574"/>
    </physiologicalReaction>
</comment>
<dbReference type="NCBIfam" id="TIGR00109">
    <property type="entry name" value="hemH"/>
    <property type="match status" value="1"/>
</dbReference>
<dbReference type="SUPFAM" id="SSF53800">
    <property type="entry name" value="Chelatase"/>
    <property type="match status" value="1"/>
</dbReference>
<evidence type="ECO:0000256" key="1">
    <source>
        <dbReference type="ARBA" id="ARBA00007718"/>
    </source>
</evidence>
<evidence type="ECO:0000256" key="8">
    <source>
        <dbReference type="ARBA" id="ARBA00024536"/>
    </source>
</evidence>
<sequence length="363" mass="40809">MDDSRAPHGRTPRLGVLLVNLGSPQAPTPAAIRRYLREFLSDPRVIELPRILWLTILYLFVLPLRPRRIAKGYQAIWTAEGSPLAVHTRDLAKRLNKRLSDELPGPVTVDWAMRYGEPSVASKLEQLREAGAERLLVVPLYPQYSGSTTASVFDAVTRTLQGWRWVPDLRFITAYHDHPAYIAALADSLKAFEQASDQAAPPHLVMSFHGVPERYIEQGDPYFCHAHKTARLLAESMALQDQDYSVSFQSQFGKAKWVGPSTSETLQRLARDGVQRVRVICPGFAADCIETLEEIQIENADVFREAGGQTLEYVPALNASDRHVELMSELIRQHTSGWPERSNQDAQLDRSGVPERVERLGTH</sequence>
<comment type="caution">
    <text evidence="12">The sequence shown here is derived from an EMBL/GenBank/DDBJ whole genome shotgun (WGS) entry which is preliminary data.</text>
</comment>
<evidence type="ECO:0000256" key="2">
    <source>
        <dbReference type="ARBA" id="ARBA00022490"/>
    </source>
</evidence>
<evidence type="ECO:0000256" key="4">
    <source>
        <dbReference type="ARBA" id="ARBA00023004"/>
    </source>
</evidence>
<dbReference type="CDD" id="cd03411">
    <property type="entry name" value="Ferrochelatase_N"/>
    <property type="match status" value="1"/>
</dbReference>
<feature type="region of interest" description="Disordered" evidence="11">
    <location>
        <begin position="335"/>
        <end position="363"/>
    </location>
</feature>
<evidence type="ECO:0000256" key="9">
    <source>
        <dbReference type="HAMAP-Rule" id="MF_00323"/>
    </source>
</evidence>
<name>A0A363UP01_9GAMM</name>
<organism evidence="12 13">
    <name type="scientific">Abyssibacter profundi</name>
    <dbReference type="NCBI Taxonomy" id="2182787"/>
    <lineage>
        <taxon>Bacteria</taxon>
        <taxon>Pseudomonadati</taxon>
        <taxon>Pseudomonadota</taxon>
        <taxon>Gammaproteobacteria</taxon>
        <taxon>Chromatiales</taxon>
        <taxon>Oceanococcaceae</taxon>
        <taxon>Abyssibacter</taxon>
    </lineage>
</organism>
<dbReference type="GO" id="GO:0006783">
    <property type="term" value="P:heme biosynthetic process"/>
    <property type="evidence" value="ECO:0007669"/>
    <property type="project" value="UniProtKB-UniRule"/>
</dbReference>
<comment type="subcellular location">
    <subcellularLocation>
        <location evidence="9 10">Cytoplasm</location>
    </subcellularLocation>
</comment>
<protein>
    <recommendedName>
        <fullName evidence="9 10">Ferrochelatase</fullName>
        <ecNumber evidence="9 10">4.98.1.1</ecNumber>
    </recommendedName>
    <alternativeName>
        <fullName evidence="9">Heme synthase</fullName>
    </alternativeName>
    <alternativeName>
        <fullName evidence="9">Protoheme ferro-lyase</fullName>
    </alternativeName>
</protein>